<dbReference type="InterPro" id="IPR007274">
    <property type="entry name" value="Cop_transporter"/>
</dbReference>
<keyword evidence="5" id="KW-0186">Copper</keyword>
<dbReference type="AlphaFoldDB" id="A0A4S4L488"/>
<keyword evidence="5" id="KW-0187">Copper transport</keyword>
<dbReference type="PANTHER" id="PTHR12483:SF27">
    <property type="entry name" value="COPPER TRANSPORT PROTEIN CTR1"/>
    <property type="match status" value="1"/>
</dbReference>
<keyword evidence="3 5" id="KW-1133">Transmembrane helix</keyword>
<keyword evidence="5" id="KW-0406">Ion transport</keyword>
<organism evidence="7 8">
    <name type="scientific">Phellinidium pouzarii</name>
    <dbReference type="NCBI Taxonomy" id="167371"/>
    <lineage>
        <taxon>Eukaryota</taxon>
        <taxon>Fungi</taxon>
        <taxon>Dikarya</taxon>
        <taxon>Basidiomycota</taxon>
        <taxon>Agaricomycotina</taxon>
        <taxon>Agaricomycetes</taxon>
        <taxon>Hymenochaetales</taxon>
        <taxon>Hymenochaetaceae</taxon>
        <taxon>Phellinidium</taxon>
    </lineage>
</organism>
<keyword evidence="6" id="KW-0732">Signal</keyword>
<feature type="transmembrane region" description="Helical" evidence="5">
    <location>
        <begin position="168"/>
        <end position="188"/>
    </location>
</feature>
<dbReference type="EMBL" id="SGPK01000351">
    <property type="protein sequence ID" value="THH04360.1"/>
    <property type="molecule type" value="Genomic_DNA"/>
</dbReference>
<feature type="transmembrane region" description="Helical" evidence="5">
    <location>
        <begin position="62"/>
        <end position="83"/>
    </location>
</feature>
<dbReference type="GO" id="GO:0005375">
    <property type="term" value="F:copper ion transmembrane transporter activity"/>
    <property type="evidence" value="ECO:0007669"/>
    <property type="project" value="UniProtKB-UniRule"/>
</dbReference>
<evidence type="ECO:0000256" key="4">
    <source>
        <dbReference type="ARBA" id="ARBA00023136"/>
    </source>
</evidence>
<sequence length="211" mass="22780">MTFMSKVLAILAFMPLLVTAYDNGMDMSMDGAMPLAAGSMLTYLHFTPGDVLWFQGWVPNSAGAMVGTCIGLFLLAVISRWIAACRGLMEAHWHKQAHIILANKLNAQRPPLDARTSTASTSSSIVKAGEVVAPTLSKGVSNGSLTRITMPFVPAHDVTRGIMHAGQAGLEFAFMLAVMFVCVIASFMSDADNSFQCETLFGRYNTHAHLY</sequence>
<keyword evidence="5" id="KW-0813">Transport</keyword>
<evidence type="ECO:0000256" key="6">
    <source>
        <dbReference type="SAM" id="SignalP"/>
    </source>
</evidence>
<evidence type="ECO:0000256" key="3">
    <source>
        <dbReference type="ARBA" id="ARBA00022989"/>
    </source>
</evidence>
<feature type="signal peptide" evidence="6">
    <location>
        <begin position="1"/>
        <end position="20"/>
    </location>
</feature>
<dbReference type="GO" id="GO:0005886">
    <property type="term" value="C:plasma membrane"/>
    <property type="evidence" value="ECO:0007669"/>
    <property type="project" value="TreeGrafter"/>
</dbReference>
<name>A0A4S4L488_9AGAM</name>
<accession>A0A4S4L488</accession>
<proteinExistence type="inferred from homology"/>
<keyword evidence="8" id="KW-1185">Reference proteome</keyword>
<comment type="subcellular location">
    <subcellularLocation>
        <location evidence="1 5">Membrane</location>
        <topology evidence="1 5">Multi-pass membrane protein</topology>
    </subcellularLocation>
</comment>
<dbReference type="Pfam" id="PF04145">
    <property type="entry name" value="Ctr"/>
    <property type="match status" value="1"/>
</dbReference>
<evidence type="ECO:0000256" key="5">
    <source>
        <dbReference type="RuleBase" id="RU367022"/>
    </source>
</evidence>
<dbReference type="PANTHER" id="PTHR12483">
    <property type="entry name" value="SOLUTE CARRIER FAMILY 31 COPPER TRANSPORTERS"/>
    <property type="match status" value="1"/>
</dbReference>
<evidence type="ECO:0000313" key="8">
    <source>
        <dbReference type="Proteomes" id="UP000308199"/>
    </source>
</evidence>
<keyword evidence="4 5" id="KW-0472">Membrane</keyword>
<comment type="caution">
    <text evidence="7">The sequence shown here is derived from an EMBL/GenBank/DDBJ whole genome shotgun (WGS) entry which is preliminary data.</text>
</comment>
<comment type="similarity">
    <text evidence="5">Belongs to the copper transporter (Ctr) (TC 1.A.56) family. SLC31A subfamily.</text>
</comment>
<feature type="chain" id="PRO_5021017886" description="Copper transport protein" evidence="6">
    <location>
        <begin position="21"/>
        <end position="211"/>
    </location>
</feature>
<protein>
    <recommendedName>
        <fullName evidence="5">Copper transport protein</fullName>
    </recommendedName>
</protein>
<evidence type="ECO:0000313" key="7">
    <source>
        <dbReference type="EMBL" id="THH04360.1"/>
    </source>
</evidence>
<keyword evidence="2 5" id="KW-0812">Transmembrane</keyword>
<gene>
    <name evidence="7" type="ORF">EW145_g5575</name>
</gene>
<evidence type="ECO:0000256" key="2">
    <source>
        <dbReference type="ARBA" id="ARBA00022692"/>
    </source>
</evidence>
<dbReference type="OrthoDB" id="73901at2759"/>
<evidence type="ECO:0000256" key="1">
    <source>
        <dbReference type="ARBA" id="ARBA00004141"/>
    </source>
</evidence>
<reference evidence="7 8" key="1">
    <citation type="submission" date="2019-02" db="EMBL/GenBank/DDBJ databases">
        <title>Genome sequencing of the rare red list fungi Phellinidium pouzarii.</title>
        <authorList>
            <person name="Buettner E."/>
            <person name="Kellner H."/>
        </authorList>
    </citation>
    <scope>NUCLEOTIDE SEQUENCE [LARGE SCALE GENOMIC DNA]</scope>
    <source>
        <strain evidence="7 8">DSM 108285</strain>
    </source>
</reference>
<dbReference type="Proteomes" id="UP000308199">
    <property type="component" value="Unassembled WGS sequence"/>
</dbReference>